<evidence type="ECO:0000256" key="3">
    <source>
        <dbReference type="SAM" id="Phobius"/>
    </source>
</evidence>
<dbReference type="STRING" id="1798683.A3C90_03175"/>
<name>A0A1F6MNZ2_9BACT</name>
<keyword evidence="1" id="KW-0175">Coiled coil</keyword>
<organism evidence="4 5">
    <name type="scientific">Candidatus Magasanikbacteria bacterium RIFCSPHIGHO2_02_FULL_51_14</name>
    <dbReference type="NCBI Taxonomy" id="1798683"/>
    <lineage>
        <taxon>Bacteria</taxon>
        <taxon>Candidatus Magasanikiibacteriota</taxon>
    </lineage>
</organism>
<dbReference type="EMBL" id="MFQE01000030">
    <property type="protein sequence ID" value="OGH73356.1"/>
    <property type="molecule type" value="Genomic_DNA"/>
</dbReference>
<reference evidence="4 5" key="1">
    <citation type="journal article" date="2016" name="Nat. Commun.">
        <title>Thousands of microbial genomes shed light on interconnected biogeochemical processes in an aquifer system.</title>
        <authorList>
            <person name="Anantharaman K."/>
            <person name="Brown C.T."/>
            <person name="Hug L.A."/>
            <person name="Sharon I."/>
            <person name="Castelle C.J."/>
            <person name="Probst A.J."/>
            <person name="Thomas B.C."/>
            <person name="Singh A."/>
            <person name="Wilkins M.J."/>
            <person name="Karaoz U."/>
            <person name="Brodie E.L."/>
            <person name="Williams K.H."/>
            <person name="Hubbard S.S."/>
            <person name="Banfield J.F."/>
        </authorList>
    </citation>
    <scope>NUCLEOTIDE SEQUENCE [LARGE SCALE GENOMIC DNA]</scope>
</reference>
<feature type="transmembrane region" description="Helical" evidence="3">
    <location>
        <begin position="43"/>
        <end position="62"/>
    </location>
</feature>
<evidence type="ECO:0000256" key="1">
    <source>
        <dbReference type="SAM" id="Coils"/>
    </source>
</evidence>
<dbReference type="AlphaFoldDB" id="A0A1F6MNZ2"/>
<accession>A0A1F6MNZ2</accession>
<comment type="caution">
    <text evidence="4">The sequence shown here is derived from an EMBL/GenBank/DDBJ whole genome shotgun (WGS) entry which is preliminary data.</text>
</comment>
<sequence>MPRQTTELQSAPESVSSEPAKKKKSIRKRTAEPVKKKKSHAPGVAAALVVLIIVFVGAIFLLQKSSAEKQRAALEAKIQELQNMAADLENAQARLGQDKESLQQQIQETEDALAAAGLQLEEQNIRSTRKINGSLVLRTLCTDAPTTTENGRLAYPMHPKYFNLTFLGELFTADDCGAKRFNAIYTSKDAQYSLASTITLFSDKNPDEKLRNVFASVGYSCAEEGAADAACTTWKIEKTAAIGSLLALKPHYEMFKSDECVGCGPAATAVAPTTASSSPAVTPLPTE</sequence>
<keyword evidence="3" id="KW-0472">Membrane</keyword>
<feature type="coiled-coil region" evidence="1">
    <location>
        <begin position="64"/>
        <end position="126"/>
    </location>
</feature>
<feature type="compositionally biased region" description="Polar residues" evidence="2">
    <location>
        <begin position="1"/>
        <end position="17"/>
    </location>
</feature>
<evidence type="ECO:0000256" key="2">
    <source>
        <dbReference type="SAM" id="MobiDB-lite"/>
    </source>
</evidence>
<keyword evidence="3" id="KW-1133">Transmembrane helix</keyword>
<proteinExistence type="predicted"/>
<evidence type="ECO:0000313" key="5">
    <source>
        <dbReference type="Proteomes" id="UP000177457"/>
    </source>
</evidence>
<keyword evidence="3" id="KW-0812">Transmembrane</keyword>
<gene>
    <name evidence="4" type="ORF">A3C90_03175</name>
</gene>
<protein>
    <submittedName>
        <fullName evidence="4">Uncharacterized protein</fullName>
    </submittedName>
</protein>
<evidence type="ECO:0000313" key="4">
    <source>
        <dbReference type="EMBL" id="OGH73356.1"/>
    </source>
</evidence>
<feature type="region of interest" description="Disordered" evidence="2">
    <location>
        <begin position="1"/>
        <end position="38"/>
    </location>
</feature>
<dbReference type="Proteomes" id="UP000177457">
    <property type="component" value="Unassembled WGS sequence"/>
</dbReference>